<evidence type="ECO:0000256" key="1">
    <source>
        <dbReference type="PROSITE-ProRule" id="PRU00047"/>
    </source>
</evidence>
<protein>
    <recommendedName>
        <fullName evidence="3">CCHC-type domain-containing protein</fullName>
    </recommendedName>
</protein>
<evidence type="ECO:0000313" key="4">
    <source>
        <dbReference type="EMBL" id="CAL8109857.1"/>
    </source>
</evidence>
<keyword evidence="1" id="KW-0862">Zinc</keyword>
<keyword evidence="5" id="KW-1185">Reference proteome</keyword>
<dbReference type="SMART" id="SM00343">
    <property type="entry name" value="ZnF_C2HC"/>
    <property type="match status" value="2"/>
</dbReference>
<reference evidence="4 5" key="1">
    <citation type="submission" date="2024-08" db="EMBL/GenBank/DDBJ databases">
        <authorList>
            <person name="Cucini C."/>
            <person name="Frati F."/>
        </authorList>
    </citation>
    <scope>NUCLEOTIDE SEQUENCE [LARGE SCALE GENOMIC DNA]</scope>
</reference>
<keyword evidence="1" id="KW-0479">Metal-binding</keyword>
<evidence type="ECO:0000313" key="5">
    <source>
        <dbReference type="Proteomes" id="UP001642540"/>
    </source>
</evidence>
<feature type="compositionally biased region" description="Polar residues" evidence="2">
    <location>
        <begin position="78"/>
        <end position="88"/>
    </location>
</feature>
<accession>A0ABP1QPW6</accession>
<dbReference type="PROSITE" id="PS50158">
    <property type="entry name" value="ZF_CCHC"/>
    <property type="match status" value="1"/>
</dbReference>
<evidence type="ECO:0000259" key="3">
    <source>
        <dbReference type="PROSITE" id="PS50158"/>
    </source>
</evidence>
<feature type="compositionally biased region" description="Polar residues" evidence="2">
    <location>
        <begin position="148"/>
        <end position="158"/>
    </location>
</feature>
<feature type="domain" description="CCHC-type" evidence="3">
    <location>
        <begin position="330"/>
        <end position="343"/>
    </location>
</feature>
<gene>
    <name evidence="4" type="ORF">ODALV1_LOCUS13751</name>
</gene>
<evidence type="ECO:0000256" key="2">
    <source>
        <dbReference type="SAM" id="MobiDB-lite"/>
    </source>
</evidence>
<keyword evidence="1" id="KW-0863">Zinc-finger</keyword>
<feature type="region of interest" description="Disordered" evidence="2">
    <location>
        <begin position="191"/>
        <end position="213"/>
    </location>
</feature>
<organism evidence="4 5">
    <name type="scientific">Orchesella dallaii</name>
    <dbReference type="NCBI Taxonomy" id="48710"/>
    <lineage>
        <taxon>Eukaryota</taxon>
        <taxon>Metazoa</taxon>
        <taxon>Ecdysozoa</taxon>
        <taxon>Arthropoda</taxon>
        <taxon>Hexapoda</taxon>
        <taxon>Collembola</taxon>
        <taxon>Entomobryomorpha</taxon>
        <taxon>Entomobryoidea</taxon>
        <taxon>Orchesellidae</taxon>
        <taxon>Orchesellinae</taxon>
        <taxon>Orchesella</taxon>
    </lineage>
</organism>
<name>A0ABP1QPW6_9HEXA</name>
<dbReference type="InterPro" id="IPR001878">
    <property type="entry name" value="Znf_CCHC"/>
</dbReference>
<feature type="compositionally biased region" description="Low complexity" evidence="2">
    <location>
        <begin position="117"/>
        <end position="132"/>
    </location>
</feature>
<proteinExistence type="predicted"/>
<dbReference type="EMBL" id="CAXLJM020000042">
    <property type="protein sequence ID" value="CAL8109857.1"/>
    <property type="molecule type" value="Genomic_DNA"/>
</dbReference>
<feature type="region of interest" description="Disordered" evidence="2">
    <location>
        <begin position="70"/>
        <end position="158"/>
    </location>
</feature>
<sequence length="386" mass="43130">MWPFSTENVPTDCHKAIDTLATAIQNVLKKQEDLNKKFELLKKYHKREHTKIKQLDQQFRAQFNALNERAATAPPENLVNSDNDNFVTSDEAAGGLLSDDDDETISQAPPVPDNQVASASDASSQASTQPSTNIHQPRAQAQKPGAQGTRNFAQQIGSGSQPKWFCNFCNKAGHTEAYCEAKKANNALMQSDDTQTSSSHMQNRVTPPSTSETINTPVVTYEQLLGEHMQVYAYRVLLAIKENTGMEIPDDRLFRHIVPGIHPSISKLLTYPPPLTLAQLFSWYETAIDNLERDDPFLMATTTPVTGVAPSAAEEHEHDLIVRENDNATCYRCGTMGHYAAFCDRKRVNSLRGKRKNKKRRTHRCTQGTTNFVPGVYKGRVEKKKV</sequence>
<comment type="caution">
    <text evidence="4">The sequence shown here is derived from an EMBL/GenBank/DDBJ whole genome shotgun (WGS) entry which is preliminary data.</text>
</comment>
<dbReference type="Proteomes" id="UP001642540">
    <property type="component" value="Unassembled WGS sequence"/>
</dbReference>